<sequence>MASRCGHSATYVQTDATAQTLKELHHSFPVHSPLRSTRQRAEEHHSATRRDKGRLHPTPVIRLRSNYAVCSRAPIHNETPGTRRPAPETPPDDTVTRSSCQETWT</sequence>
<dbReference type="AlphaFoldDB" id="A0A8J4X4W9"/>
<gene>
    <name evidence="2" type="ORF">DAT39_017104</name>
</gene>
<feature type="region of interest" description="Disordered" evidence="1">
    <location>
        <begin position="28"/>
        <end position="105"/>
    </location>
</feature>
<protein>
    <submittedName>
        <fullName evidence="2">Uncharacterized protein</fullName>
    </submittedName>
</protein>
<evidence type="ECO:0000313" key="3">
    <source>
        <dbReference type="Proteomes" id="UP000727407"/>
    </source>
</evidence>
<evidence type="ECO:0000256" key="1">
    <source>
        <dbReference type="SAM" id="MobiDB-lite"/>
    </source>
</evidence>
<accession>A0A8J4X4W9</accession>
<name>A0A8J4X4W9_CLAMG</name>
<dbReference type="Proteomes" id="UP000727407">
    <property type="component" value="Unassembled WGS sequence"/>
</dbReference>
<dbReference type="EMBL" id="QNUK01000447">
    <property type="protein sequence ID" value="KAF5893193.1"/>
    <property type="molecule type" value="Genomic_DNA"/>
</dbReference>
<proteinExistence type="predicted"/>
<feature type="compositionally biased region" description="Basic and acidic residues" evidence="1">
    <location>
        <begin position="39"/>
        <end position="50"/>
    </location>
</feature>
<reference evidence="2" key="1">
    <citation type="submission" date="2020-07" db="EMBL/GenBank/DDBJ databases">
        <title>Clarias magur genome sequencing, assembly and annotation.</title>
        <authorList>
            <person name="Kushwaha B."/>
            <person name="Kumar R."/>
            <person name="Das P."/>
            <person name="Joshi C.G."/>
            <person name="Kumar D."/>
            <person name="Nagpure N.S."/>
            <person name="Pandey M."/>
            <person name="Agarwal S."/>
            <person name="Srivastava S."/>
            <person name="Singh M."/>
            <person name="Sahoo L."/>
            <person name="Jayasankar P."/>
            <person name="Meher P.K."/>
            <person name="Koringa P.G."/>
            <person name="Iquebal M.A."/>
            <person name="Das S.P."/>
            <person name="Bit A."/>
            <person name="Patnaik S."/>
            <person name="Patel N."/>
            <person name="Shah T.M."/>
            <person name="Hinsu A."/>
            <person name="Jena J.K."/>
        </authorList>
    </citation>
    <scope>NUCLEOTIDE SEQUENCE</scope>
    <source>
        <strain evidence="2">CIFAMagur01</strain>
        <tissue evidence="2">Testis</tissue>
    </source>
</reference>
<feature type="compositionally biased region" description="Polar residues" evidence="1">
    <location>
        <begin position="96"/>
        <end position="105"/>
    </location>
</feature>
<keyword evidence="3" id="KW-1185">Reference proteome</keyword>
<comment type="caution">
    <text evidence="2">The sequence shown here is derived from an EMBL/GenBank/DDBJ whole genome shotgun (WGS) entry which is preliminary data.</text>
</comment>
<organism evidence="2 3">
    <name type="scientific">Clarias magur</name>
    <name type="common">Asian catfish</name>
    <name type="synonym">Macropteronotus magur</name>
    <dbReference type="NCBI Taxonomy" id="1594786"/>
    <lineage>
        <taxon>Eukaryota</taxon>
        <taxon>Metazoa</taxon>
        <taxon>Chordata</taxon>
        <taxon>Craniata</taxon>
        <taxon>Vertebrata</taxon>
        <taxon>Euteleostomi</taxon>
        <taxon>Actinopterygii</taxon>
        <taxon>Neopterygii</taxon>
        <taxon>Teleostei</taxon>
        <taxon>Ostariophysi</taxon>
        <taxon>Siluriformes</taxon>
        <taxon>Clariidae</taxon>
        <taxon>Clarias</taxon>
    </lineage>
</organism>
<evidence type="ECO:0000313" key="2">
    <source>
        <dbReference type="EMBL" id="KAF5893193.1"/>
    </source>
</evidence>